<dbReference type="RefSeq" id="WP_006501435.1">
    <property type="nucleotide sequence ID" value="NZ_BAGZ01000002.1"/>
</dbReference>
<dbReference type="Gene3D" id="1.10.10.10">
    <property type="entry name" value="Winged helix-like DNA-binding domain superfamily/Winged helix DNA-binding domain"/>
    <property type="match status" value="1"/>
</dbReference>
<dbReference type="InterPro" id="IPR036388">
    <property type="entry name" value="WH-like_DNA-bd_sf"/>
</dbReference>
<dbReference type="InterPro" id="IPR001669">
    <property type="entry name" value="Arg_repress"/>
</dbReference>
<comment type="function">
    <text evidence="8">Regulates arginine biosynthesis genes.</text>
</comment>
<dbReference type="PRINTS" id="PR01467">
    <property type="entry name" value="ARGREPRESSOR"/>
</dbReference>
<dbReference type="SUPFAM" id="SSF46785">
    <property type="entry name" value="Winged helix' DNA-binding domain"/>
    <property type="match status" value="1"/>
</dbReference>
<dbReference type="STRING" id="100225.SAMN05421595_1817"/>
<feature type="domain" description="Arginine repressor DNA-binding" evidence="9">
    <location>
        <begin position="5"/>
        <end position="67"/>
    </location>
</feature>
<keyword evidence="12" id="KW-1185">Reference proteome</keyword>
<dbReference type="AlphaFoldDB" id="K6VIX4"/>
<dbReference type="HAMAP" id="MF_00173">
    <property type="entry name" value="Arg_repressor"/>
    <property type="match status" value="1"/>
</dbReference>
<dbReference type="Gene3D" id="3.30.1360.40">
    <property type="match status" value="1"/>
</dbReference>
<name>K6VIX4_9MICO</name>
<evidence type="ECO:0000256" key="2">
    <source>
        <dbReference type="ARBA" id="ARBA00008316"/>
    </source>
</evidence>
<evidence type="ECO:0000313" key="11">
    <source>
        <dbReference type="EMBL" id="GAB76684.1"/>
    </source>
</evidence>
<proteinExistence type="inferred from homology"/>
<evidence type="ECO:0000256" key="8">
    <source>
        <dbReference type="HAMAP-Rule" id="MF_00173"/>
    </source>
</evidence>
<evidence type="ECO:0000256" key="7">
    <source>
        <dbReference type="ARBA" id="ARBA00023163"/>
    </source>
</evidence>
<dbReference type="GO" id="GO:0003700">
    <property type="term" value="F:DNA-binding transcription factor activity"/>
    <property type="evidence" value="ECO:0007669"/>
    <property type="project" value="UniProtKB-UniRule"/>
</dbReference>
<protein>
    <recommendedName>
        <fullName evidence="8">Arginine repressor</fullName>
    </recommendedName>
</protein>
<dbReference type="GO" id="GO:0006526">
    <property type="term" value="P:L-arginine biosynthetic process"/>
    <property type="evidence" value="ECO:0007669"/>
    <property type="project" value="UniProtKB-UniPathway"/>
</dbReference>
<dbReference type="GO" id="GO:0051259">
    <property type="term" value="P:protein complex oligomerization"/>
    <property type="evidence" value="ECO:0007669"/>
    <property type="project" value="InterPro"/>
</dbReference>
<dbReference type="GO" id="GO:0034618">
    <property type="term" value="F:arginine binding"/>
    <property type="evidence" value="ECO:0007669"/>
    <property type="project" value="InterPro"/>
</dbReference>
<dbReference type="GO" id="GO:1900079">
    <property type="term" value="P:regulation of arginine biosynthetic process"/>
    <property type="evidence" value="ECO:0007669"/>
    <property type="project" value="UniProtKB-UniRule"/>
</dbReference>
<comment type="subcellular location">
    <subcellularLocation>
        <location evidence="1 8">Cytoplasm</location>
    </subcellularLocation>
</comment>
<feature type="domain" description="Arginine repressor C-terminal" evidence="10">
    <location>
        <begin position="93"/>
        <end position="157"/>
    </location>
</feature>
<dbReference type="PANTHER" id="PTHR34471:SF1">
    <property type="entry name" value="ARGININE REPRESSOR"/>
    <property type="match status" value="1"/>
</dbReference>
<keyword evidence="3 8" id="KW-0963">Cytoplasm</keyword>
<dbReference type="GO" id="GO:0003677">
    <property type="term" value="F:DNA binding"/>
    <property type="evidence" value="ECO:0007669"/>
    <property type="project" value="UniProtKB-KW"/>
</dbReference>
<dbReference type="GO" id="GO:0005737">
    <property type="term" value="C:cytoplasm"/>
    <property type="evidence" value="ECO:0007669"/>
    <property type="project" value="UniProtKB-SubCell"/>
</dbReference>
<sequence length="166" mass="17871">MLANTKSARHQLIADILARYCVHSQSELLQRLAEHGVVVTQATLSRDLVALRAVKVRKGRKLVYALPGLGGDTTPRPAPDERTLDHRLRHVCEEFIVSAVPVKNFVVVRTPPGAADYVASVLDQNGGLGALGTIAGDDTTLLVFRDDTAAAEVSELLLDNSGRPRS</sequence>
<keyword evidence="4 8" id="KW-0678">Repressor</keyword>
<evidence type="ECO:0000256" key="1">
    <source>
        <dbReference type="ARBA" id="ARBA00004496"/>
    </source>
</evidence>
<evidence type="ECO:0000256" key="5">
    <source>
        <dbReference type="ARBA" id="ARBA00023015"/>
    </source>
</evidence>
<keyword evidence="7 8" id="KW-0804">Transcription</keyword>
<comment type="caution">
    <text evidence="11">The sequence shown here is derived from an EMBL/GenBank/DDBJ whole genome shotgun (WGS) entry which is preliminary data.</text>
</comment>
<dbReference type="InterPro" id="IPR036251">
    <property type="entry name" value="Arg_repress_C_sf"/>
</dbReference>
<gene>
    <name evidence="8 11" type="primary">argR</name>
    <name evidence="11" type="ORF">AUCHE_02_00450</name>
</gene>
<keyword evidence="8" id="KW-0028">Amino-acid biosynthesis</keyword>
<evidence type="ECO:0000313" key="12">
    <source>
        <dbReference type="Proteomes" id="UP000008495"/>
    </source>
</evidence>
<dbReference type="Proteomes" id="UP000008495">
    <property type="component" value="Unassembled WGS sequence"/>
</dbReference>
<dbReference type="EMBL" id="BAGZ01000002">
    <property type="protein sequence ID" value="GAB76684.1"/>
    <property type="molecule type" value="Genomic_DNA"/>
</dbReference>
<keyword evidence="6 8" id="KW-0238">DNA-binding</keyword>
<keyword evidence="5 8" id="KW-0805">Transcription regulation</keyword>
<dbReference type="InterPro" id="IPR020900">
    <property type="entry name" value="Arg_repress_DNA-bd"/>
</dbReference>
<reference evidence="11 12" key="1">
    <citation type="submission" date="2012-08" db="EMBL/GenBank/DDBJ databases">
        <title>Whole genome shotgun sequence of Austwickia chelonae NBRC 105200.</title>
        <authorList>
            <person name="Yoshida I."/>
            <person name="Hosoyama A."/>
            <person name="Tsuchikane K."/>
            <person name="Katsumata H."/>
            <person name="Ando Y."/>
            <person name="Ohji S."/>
            <person name="Hamada M."/>
            <person name="Tamura T."/>
            <person name="Yamazoe A."/>
            <person name="Yamazaki S."/>
            <person name="Fujita N."/>
        </authorList>
    </citation>
    <scope>NUCLEOTIDE SEQUENCE [LARGE SCALE GENOMIC DNA]</scope>
    <source>
        <strain evidence="11 12">NBRC 105200</strain>
    </source>
</reference>
<evidence type="ECO:0000259" key="10">
    <source>
        <dbReference type="Pfam" id="PF02863"/>
    </source>
</evidence>
<dbReference type="SUPFAM" id="SSF55252">
    <property type="entry name" value="C-terminal domain of arginine repressor"/>
    <property type="match status" value="1"/>
</dbReference>
<comment type="similarity">
    <text evidence="2 8">Belongs to the ArgR family.</text>
</comment>
<keyword evidence="8" id="KW-0055">Arginine biosynthesis</keyword>
<dbReference type="PANTHER" id="PTHR34471">
    <property type="entry name" value="ARGININE REPRESSOR"/>
    <property type="match status" value="1"/>
</dbReference>
<dbReference type="InterPro" id="IPR036390">
    <property type="entry name" value="WH_DNA-bd_sf"/>
</dbReference>
<comment type="pathway">
    <text evidence="8">Amino-acid biosynthesis; L-arginine biosynthesis [regulation].</text>
</comment>
<dbReference type="UniPathway" id="UPA00068"/>
<dbReference type="OrthoDB" id="7060358at2"/>
<organism evidence="11 12">
    <name type="scientific">Austwickia chelonae NBRC 105200</name>
    <dbReference type="NCBI Taxonomy" id="1184607"/>
    <lineage>
        <taxon>Bacteria</taxon>
        <taxon>Bacillati</taxon>
        <taxon>Actinomycetota</taxon>
        <taxon>Actinomycetes</taxon>
        <taxon>Micrococcales</taxon>
        <taxon>Dermatophilaceae</taxon>
        <taxon>Austwickia</taxon>
    </lineage>
</organism>
<dbReference type="InterPro" id="IPR020899">
    <property type="entry name" value="Arg_repress_C"/>
</dbReference>
<accession>K6VIX4</accession>
<evidence type="ECO:0000256" key="6">
    <source>
        <dbReference type="ARBA" id="ARBA00023125"/>
    </source>
</evidence>
<dbReference type="Pfam" id="PF02863">
    <property type="entry name" value="Arg_repressor_C"/>
    <property type="match status" value="1"/>
</dbReference>
<evidence type="ECO:0000256" key="4">
    <source>
        <dbReference type="ARBA" id="ARBA00022491"/>
    </source>
</evidence>
<dbReference type="eggNOG" id="COG1438">
    <property type="taxonomic scope" value="Bacteria"/>
</dbReference>
<dbReference type="Pfam" id="PF01316">
    <property type="entry name" value="Arg_repressor"/>
    <property type="match status" value="1"/>
</dbReference>
<evidence type="ECO:0000256" key="3">
    <source>
        <dbReference type="ARBA" id="ARBA00022490"/>
    </source>
</evidence>
<evidence type="ECO:0000259" key="9">
    <source>
        <dbReference type="Pfam" id="PF01316"/>
    </source>
</evidence>